<organism evidence="2 3">
    <name type="scientific">Faecalibacterium prausnitzii</name>
    <dbReference type="NCBI Taxonomy" id="853"/>
    <lineage>
        <taxon>Bacteria</taxon>
        <taxon>Bacillati</taxon>
        <taxon>Bacillota</taxon>
        <taxon>Clostridia</taxon>
        <taxon>Eubacteriales</taxon>
        <taxon>Oscillospiraceae</taxon>
        <taxon>Faecalibacterium</taxon>
    </lineage>
</organism>
<name>A0A173QT68_9FIRM</name>
<evidence type="ECO:0000256" key="1">
    <source>
        <dbReference type="SAM" id="MobiDB-lite"/>
    </source>
</evidence>
<dbReference type="Proteomes" id="UP000095649">
    <property type="component" value="Unassembled WGS sequence"/>
</dbReference>
<dbReference type="AlphaFoldDB" id="A0A173QT68"/>
<proteinExistence type="predicted"/>
<gene>
    <name evidence="2" type="ORF">ERS852582_00021</name>
</gene>
<feature type="region of interest" description="Disordered" evidence="1">
    <location>
        <begin position="142"/>
        <end position="194"/>
    </location>
</feature>
<dbReference type="EMBL" id="CYXN01000001">
    <property type="protein sequence ID" value="CUM68764.1"/>
    <property type="molecule type" value="Genomic_DNA"/>
</dbReference>
<evidence type="ECO:0000313" key="3">
    <source>
        <dbReference type="Proteomes" id="UP000095649"/>
    </source>
</evidence>
<sequence length="389" mass="40883">MLVKIVKRTFSGAEYCPEQKVLKLGGEGSTGVETLEFELPEEWAGMAVTVHVQQLDGTLPQPVLLGEDRCLEVDRMFTASEKGLWMLRAMDGNGYCAMTRPARYECYETFATDGDTEITPSQYEAFVAQVLGAANTASQKAKDAQSAADRAEGAAGEAQKAKAAAADSAQQAKGEAESAQTAAQQADKAAARAEGYAPKDGTVLSVNGKGGAVRLNAANVGTMAADRGDLVQQVVLEGRTLTVVFTDGTQQAYTTQETTELTAMTGVLRTANGGTGLDRALTAADVGAVEKGSGDYLKGNRGNYRLRIEQRGEWKGLTVCAHWHTPGASAATLVENGVLTVLRTLAAGNDAAAAACDRLEALWGADDPDNRNTARLSLAVLGRMILGRS</sequence>
<reference evidence="2 3" key="1">
    <citation type="submission" date="2015-09" db="EMBL/GenBank/DDBJ databases">
        <authorList>
            <consortium name="Pathogen Informatics"/>
        </authorList>
    </citation>
    <scope>NUCLEOTIDE SEQUENCE [LARGE SCALE GENOMIC DNA]</scope>
    <source>
        <strain evidence="2 3">2789STDY5834970</strain>
    </source>
</reference>
<dbReference type="RefSeq" id="WP_055184223.1">
    <property type="nucleotide sequence ID" value="NZ_CYXN01000001.1"/>
</dbReference>
<accession>A0A173QT68</accession>
<evidence type="ECO:0000313" key="2">
    <source>
        <dbReference type="EMBL" id="CUM68764.1"/>
    </source>
</evidence>
<feature type="compositionally biased region" description="Low complexity" evidence="1">
    <location>
        <begin position="144"/>
        <end position="188"/>
    </location>
</feature>
<protein>
    <submittedName>
        <fullName evidence="2">Uncharacterized protein</fullName>
    </submittedName>
</protein>